<feature type="domain" description="Flagellar hook-length control protein-like C-terminal" evidence="2">
    <location>
        <begin position="310"/>
        <end position="388"/>
    </location>
</feature>
<dbReference type="Pfam" id="PF02120">
    <property type="entry name" value="Flg_hook"/>
    <property type="match status" value="1"/>
</dbReference>
<proteinExistence type="predicted"/>
<dbReference type="PATRIC" id="fig|1239307.3.peg.697"/>
<dbReference type="InterPro" id="IPR038610">
    <property type="entry name" value="FliK-like_C_sf"/>
</dbReference>
<evidence type="ECO:0000256" key="1">
    <source>
        <dbReference type="SAM" id="MobiDB-lite"/>
    </source>
</evidence>
<keyword evidence="4" id="KW-1185">Reference proteome</keyword>
<feature type="compositionally biased region" description="Low complexity" evidence="1">
    <location>
        <begin position="43"/>
        <end position="55"/>
    </location>
</feature>
<sequence length="436" mass="42990">MMTLPTLTDVAAVHPAGNAGASQQADADSLDFTAVLQGKVSNAAQPQGAAAHAGQDVGQGAGKRPPSVKVNAPEDGLADRDTAAPVDNLDDQAISDGHGKKTLTKAAASDTLTITPSSQPIVEPTAVPLNAAVAGDTSPPTVPSADNSDDGLPGLLAQSRNLLIPAGVSGLQQAATLAAGSAVALPSAGQKSAPTQADRLSAALPGAAGNADGASSTASDNLADGALSTVTAAGADHDGHADNSSPRPLSTGSDAASATPAAAPSTTDAGALFPASLSGAVAATAATATPPSAMIAAQLGSDEWQQALGQQLVMFARNNQSNAELRLHPADLGSLQISLHIQDNQLQIHMVSDHVQVRDTLQAALPHLRSALAESGIQLGQSSVGGQAYSGGQNRDGTAGGGRQPRAFSAVADSAPQGHTAQGATAISNGRINTYI</sequence>
<dbReference type="AlphaFoldDB" id="W0HPF7"/>
<dbReference type="InterPro" id="IPR052563">
    <property type="entry name" value="FliK"/>
</dbReference>
<reference evidence="3 4" key="1">
    <citation type="journal article" date="2014" name="Genome Biol. Evol.">
        <title>Genome degeneration and adaptation in a nascent stage of symbiosis.</title>
        <authorList>
            <person name="Oakeson K.F."/>
            <person name="Gil R."/>
            <person name="Clayton A.L."/>
            <person name="Dunn D.M."/>
            <person name="von Niederhausern A.C."/>
            <person name="Hamil C."/>
            <person name="Aoyagi A."/>
            <person name="Duval B."/>
            <person name="Baca A."/>
            <person name="Silva F.J."/>
            <person name="Vallier A."/>
            <person name="Jackson D.G."/>
            <person name="Latorre A."/>
            <person name="Weiss R.B."/>
            <person name="Heddi A."/>
            <person name="Moya A."/>
            <person name="Dale C."/>
        </authorList>
    </citation>
    <scope>NUCLEOTIDE SEQUENCE [LARGE SCALE GENOMIC DNA]</scope>
    <source>
        <strain evidence="3 4">HS1</strain>
    </source>
</reference>
<keyword evidence="3" id="KW-0966">Cell projection</keyword>
<feature type="region of interest" description="Disordered" evidence="1">
    <location>
        <begin position="234"/>
        <end position="266"/>
    </location>
</feature>
<keyword evidence="3" id="KW-0282">Flagellum</keyword>
<organism evidence="3 4">
    <name type="scientific">Sodalis praecaptivus</name>
    <dbReference type="NCBI Taxonomy" id="1239307"/>
    <lineage>
        <taxon>Bacteria</taxon>
        <taxon>Pseudomonadati</taxon>
        <taxon>Pseudomonadota</taxon>
        <taxon>Gammaproteobacteria</taxon>
        <taxon>Enterobacterales</taxon>
        <taxon>Bruguierivoracaceae</taxon>
        <taxon>Sodalis</taxon>
    </lineage>
</organism>
<feature type="compositionally biased region" description="Low complexity" evidence="1">
    <location>
        <begin position="250"/>
        <end position="266"/>
    </location>
</feature>
<dbReference type="PANTHER" id="PTHR37533:SF2">
    <property type="entry name" value="FLAGELLAR HOOK-LENGTH CONTROL PROTEIN"/>
    <property type="match status" value="1"/>
</dbReference>
<dbReference type="Proteomes" id="UP000019028">
    <property type="component" value="Chromosome"/>
</dbReference>
<dbReference type="KEGG" id="sod:Sant_0650"/>
<dbReference type="Gene3D" id="3.30.750.140">
    <property type="match status" value="1"/>
</dbReference>
<feature type="region of interest" description="Disordered" evidence="1">
    <location>
        <begin position="384"/>
        <end position="406"/>
    </location>
</feature>
<evidence type="ECO:0000259" key="2">
    <source>
        <dbReference type="Pfam" id="PF02120"/>
    </source>
</evidence>
<feature type="region of interest" description="Disordered" evidence="1">
    <location>
        <begin position="42"/>
        <end position="97"/>
    </location>
</feature>
<feature type="compositionally biased region" description="Polar residues" evidence="1">
    <location>
        <begin position="384"/>
        <end position="396"/>
    </location>
</feature>
<keyword evidence="3" id="KW-0969">Cilium</keyword>
<protein>
    <submittedName>
        <fullName evidence="3">Flagellar hook-length control protein</fullName>
    </submittedName>
</protein>
<dbReference type="RefSeq" id="WP_025420878.1">
    <property type="nucleotide sequence ID" value="NZ_CP006569.1"/>
</dbReference>
<dbReference type="CDD" id="cd17470">
    <property type="entry name" value="T3SS_Flik_C"/>
    <property type="match status" value="1"/>
</dbReference>
<dbReference type="InterPro" id="IPR021136">
    <property type="entry name" value="Flagellar_hook_control-like_C"/>
</dbReference>
<dbReference type="HOGENOM" id="CLU_628367_0_0_6"/>
<dbReference type="EMBL" id="CP006569">
    <property type="protein sequence ID" value="AHF75746.1"/>
    <property type="molecule type" value="Genomic_DNA"/>
</dbReference>
<evidence type="ECO:0000313" key="3">
    <source>
        <dbReference type="EMBL" id="AHF75746.1"/>
    </source>
</evidence>
<name>W0HPF7_9GAMM</name>
<dbReference type="PANTHER" id="PTHR37533">
    <property type="entry name" value="FLAGELLAR HOOK-LENGTH CONTROL PROTEIN"/>
    <property type="match status" value="1"/>
</dbReference>
<dbReference type="OrthoDB" id="1792985at2"/>
<feature type="region of interest" description="Disordered" evidence="1">
    <location>
        <begin position="131"/>
        <end position="153"/>
    </location>
</feature>
<gene>
    <name evidence="3" type="primary">fliK2</name>
    <name evidence="3" type="ORF">Sant_0650</name>
</gene>
<accession>W0HPF7</accession>
<evidence type="ECO:0000313" key="4">
    <source>
        <dbReference type="Proteomes" id="UP000019028"/>
    </source>
</evidence>